<reference evidence="3" key="1">
    <citation type="journal article" date="2019" name="Int. J. Syst. Evol. Microbiol.">
        <title>The Global Catalogue of Microorganisms (GCM) 10K type strain sequencing project: providing services to taxonomists for standard genome sequencing and annotation.</title>
        <authorList>
            <consortium name="The Broad Institute Genomics Platform"/>
            <consortium name="The Broad Institute Genome Sequencing Center for Infectious Disease"/>
            <person name="Wu L."/>
            <person name="Ma J."/>
        </authorList>
    </citation>
    <scope>NUCLEOTIDE SEQUENCE [LARGE SCALE GENOMIC DNA]</scope>
    <source>
        <strain evidence="3">JCM 17563</strain>
    </source>
</reference>
<dbReference type="Proteomes" id="UP001500235">
    <property type="component" value="Unassembled WGS sequence"/>
</dbReference>
<dbReference type="NCBIfam" id="TIGR01244">
    <property type="entry name" value="TIGR01244 family sulfur transferase"/>
    <property type="match status" value="1"/>
</dbReference>
<sequence>MTIFKPLDERTLVAGQIDVADLEEARRQGVTMVVNNRPDGEDEGQPTSDSLQAAAEAAGLDYRHIPIARGMGPAQIEEMHSAMSELGEGGKMLAFCRSGMRSTLAWAVACRENGVARDELERRAAEAGYSLSAVDHLL</sequence>
<proteinExistence type="predicted"/>
<gene>
    <name evidence="2" type="ORF">GCM10022280_03490</name>
</gene>
<feature type="domain" description="Beta-lactamase hydrolase-like protein phosphatase-like" evidence="1">
    <location>
        <begin position="8"/>
        <end position="109"/>
    </location>
</feature>
<name>A0ABP7SCQ4_9SPHN</name>
<keyword evidence="3" id="KW-1185">Reference proteome</keyword>
<dbReference type="GO" id="GO:0016740">
    <property type="term" value="F:transferase activity"/>
    <property type="evidence" value="ECO:0007669"/>
    <property type="project" value="UniProtKB-KW"/>
</dbReference>
<dbReference type="RefSeq" id="WP_344705677.1">
    <property type="nucleotide sequence ID" value="NZ_BAABBQ010000001.1"/>
</dbReference>
<evidence type="ECO:0000313" key="3">
    <source>
        <dbReference type="Proteomes" id="UP001500235"/>
    </source>
</evidence>
<dbReference type="InterPro" id="IPR029021">
    <property type="entry name" value="Prot-tyrosine_phosphatase-like"/>
</dbReference>
<protein>
    <submittedName>
        <fullName evidence="2">TIGR01244 family sulfur transferase</fullName>
    </submittedName>
</protein>
<dbReference type="Gene3D" id="3.90.190.10">
    <property type="entry name" value="Protein tyrosine phosphatase superfamily"/>
    <property type="match status" value="1"/>
</dbReference>
<dbReference type="EMBL" id="BAABBQ010000001">
    <property type="protein sequence ID" value="GAA4009774.1"/>
    <property type="molecule type" value="Genomic_DNA"/>
</dbReference>
<comment type="caution">
    <text evidence="2">The sequence shown here is derived from an EMBL/GenBank/DDBJ whole genome shotgun (WGS) entry which is preliminary data.</text>
</comment>
<accession>A0ABP7SCQ4</accession>
<dbReference type="SUPFAM" id="SSF52799">
    <property type="entry name" value="(Phosphotyrosine protein) phosphatases II"/>
    <property type="match status" value="1"/>
</dbReference>
<keyword evidence="2" id="KW-0808">Transferase</keyword>
<dbReference type="Pfam" id="PF04273">
    <property type="entry name" value="BLH_phosphatase"/>
    <property type="match status" value="1"/>
</dbReference>
<dbReference type="InterPro" id="IPR005939">
    <property type="entry name" value="BLH_phosphatase-like"/>
</dbReference>
<organism evidence="2 3">
    <name type="scientific">Sphingomonas swuensis</name>
    <dbReference type="NCBI Taxonomy" id="977800"/>
    <lineage>
        <taxon>Bacteria</taxon>
        <taxon>Pseudomonadati</taxon>
        <taxon>Pseudomonadota</taxon>
        <taxon>Alphaproteobacteria</taxon>
        <taxon>Sphingomonadales</taxon>
        <taxon>Sphingomonadaceae</taxon>
        <taxon>Sphingomonas</taxon>
    </lineage>
</organism>
<evidence type="ECO:0000259" key="1">
    <source>
        <dbReference type="Pfam" id="PF04273"/>
    </source>
</evidence>
<evidence type="ECO:0000313" key="2">
    <source>
        <dbReference type="EMBL" id="GAA4009774.1"/>
    </source>
</evidence>